<proteinExistence type="inferred from homology"/>
<comment type="pathway">
    <text evidence="3">Amino-acid biosynthesis; L-valine biosynthesis; L-valine from pyruvate: step 4/4.</text>
</comment>
<dbReference type="FunFam" id="3.20.10.10:FF:000002">
    <property type="entry name" value="D-alanine aminotransferase"/>
    <property type="match status" value="1"/>
</dbReference>
<evidence type="ECO:0000256" key="1">
    <source>
        <dbReference type="ARBA" id="ARBA00001933"/>
    </source>
</evidence>
<comment type="pathway">
    <text evidence="4">Amino-acid biosynthesis; L-leucine biosynthesis; L-leucine from 3-methyl-2-oxobutanoate: step 4/4.</text>
</comment>
<dbReference type="InterPro" id="IPR043131">
    <property type="entry name" value="BCAT-like_N"/>
</dbReference>
<accession>A0A2P8QZN4</accession>
<comment type="catalytic activity">
    <reaction evidence="8">
        <text>L-valine + 2-oxoglutarate = 3-methyl-2-oxobutanoate + L-glutamate</text>
        <dbReference type="Rhea" id="RHEA:24813"/>
        <dbReference type="ChEBI" id="CHEBI:11851"/>
        <dbReference type="ChEBI" id="CHEBI:16810"/>
        <dbReference type="ChEBI" id="CHEBI:29985"/>
        <dbReference type="ChEBI" id="CHEBI:57762"/>
        <dbReference type="EC" id="2.6.1.42"/>
    </reaction>
</comment>
<dbReference type="Proteomes" id="UP000240535">
    <property type="component" value="Unassembled WGS sequence"/>
</dbReference>
<evidence type="ECO:0000313" key="12">
    <source>
        <dbReference type="Proteomes" id="UP000240535"/>
    </source>
</evidence>
<dbReference type="CDD" id="cd01558">
    <property type="entry name" value="D-AAT_like"/>
    <property type="match status" value="1"/>
</dbReference>
<dbReference type="Gene3D" id="3.30.470.10">
    <property type="match status" value="1"/>
</dbReference>
<evidence type="ECO:0000256" key="2">
    <source>
        <dbReference type="ARBA" id="ARBA00004824"/>
    </source>
</evidence>
<evidence type="ECO:0000256" key="9">
    <source>
        <dbReference type="ARBA" id="ARBA00048798"/>
    </source>
</evidence>
<dbReference type="PANTHER" id="PTHR42743">
    <property type="entry name" value="AMINO-ACID AMINOTRANSFERASE"/>
    <property type="match status" value="1"/>
</dbReference>
<dbReference type="NCBIfam" id="NF005209">
    <property type="entry name" value="PRK06680.1"/>
    <property type="match status" value="1"/>
</dbReference>
<evidence type="ECO:0000256" key="5">
    <source>
        <dbReference type="ARBA" id="ARBA00009320"/>
    </source>
</evidence>
<sequence>MAGKLKDIVYLNGQFLNKDKARVSVFDRGFLLGDGIYEVVPIVNSHLTNIEDFFERFENSLSKINLKLPLKKDEILKVLYELISKNTLKEGAVYIQVTRGVAPREFHFIENLEQTFMAFVYEKDVINDDHLETGVKAITSEDIRWKRRDIKSISLLAQCMSKTEAKKNGAFECIMVENGYITEGSSSSIFIVKDDVLITKPLSNEILPGIRRKNLLKFAKVAGLKTDERNFTLDELYSADEVFMSAATLVLLPIVEVDGKLINNGKIGKYSKKLREIYVQDLKKQTGLL</sequence>
<reference evidence="12" key="1">
    <citation type="submission" date="2017-10" db="EMBL/GenBank/DDBJ databases">
        <title>Campylobacter species from seals.</title>
        <authorList>
            <person name="Gilbert M.J."/>
            <person name="Zomer A.L."/>
            <person name="Timmerman A.J."/>
            <person name="Duim B."/>
            <person name="Wagenaar J.A."/>
        </authorList>
    </citation>
    <scope>NUCLEOTIDE SEQUENCE [LARGE SCALE GENOMIC DNA]</scope>
    <source>
        <strain evidence="12">17S00004-5</strain>
    </source>
</reference>
<dbReference type="PANTHER" id="PTHR42743:SF11">
    <property type="entry name" value="AMINODEOXYCHORISMATE LYASE"/>
    <property type="match status" value="1"/>
</dbReference>
<comment type="catalytic activity">
    <reaction evidence="9">
        <text>L-isoleucine + 2-oxoglutarate = (S)-3-methyl-2-oxopentanoate + L-glutamate</text>
        <dbReference type="Rhea" id="RHEA:24801"/>
        <dbReference type="ChEBI" id="CHEBI:16810"/>
        <dbReference type="ChEBI" id="CHEBI:29985"/>
        <dbReference type="ChEBI" id="CHEBI:35146"/>
        <dbReference type="ChEBI" id="CHEBI:58045"/>
        <dbReference type="EC" id="2.6.1.42"/>
    </reaction>
</comment>
<evidence type="ECO:0000256" key="4">
    <source>
        <dbReference type="ARBA" id="ARBA00005072"/>
    </source>
</evidence>
<dbReference type="Gene3D" id="3.20.10.10">
    <property type="entry name" value="D-amino Acid Aminotransferase, subunit A, domain 2"/>
    <property type="match status" value="1"/>
</dbReference>
<comment type="catalytic activity">
    <reaction evidence="10">
        <text>L-leucine + 2-oxoglutarate = 4-methyl-2-oxopentanoate + L-glutamate</text>
        <dbReference type="Rhea" id="RHEA:18321"/>
        <dbReference type="ChEBI" id="CHEBI:16810"/>
        <dbReference type="ChEBI" id="CHEBI:17865"/>
        <dbReference type="ChEBI" id="CHEBI:29985"/>
        <dbReference type="ChEBI" id="CHEBI:57427"/>
        <dbReference type="EC" id="2.6.1.42"/>
    </reaction>
</comment>
<dbReference type="InterPro" id="IPR001544">
    <property type="entry name" value="Aminotrans_IV"/>
</dbReference>
<dbReference type="InterPro" id="IPR043132">
    <property type="entry name" value="BCAT-like_C"/>
</dbReference>
<evidence type="ECO:0000313" key="11">
    <source>
        <dbReference type="EMBL" id="PSM51700.1"/>
    </source>
</evidence>
<evidence type="ECO:0000256" key="10">
    <source>
        <dbReference type="ARBA" id="ARBA00049229"/>
    </source>
</evidence>
<dbReference type="EMBL" id="PDHH01000005">
    <property type="protein sequence ID" value="PSM51700.1"/>
    <property type="molecule type" value="Genomic_DNA"/>
</dbReference>
<protein>
    <recommendedName>
        <fullName evidence="6">branched-chain-amino-acid transaminase</fullName>
        <ecNumber evidence="6">2.6.1.42</ecNumber>
    </recommendedName>
</protein>
<keyword evidence="11" id="KW-0032">Aminotransferase</keyword>
<dbReference type="GO" id="GO:0046394">
    <property type="term" value="P:carboxylic acid biosynthetic process"/>
    <property type="evidence" value="ECO:0007669"/>
    <property type="project" value="UniProtKB-ARBA"/>
</dbReference>
<keyword evidence="12" id="KW-1185">Reference proteome</keyword>
<comment type="similarity">
    <text evidence="5">Belongs to the class-IV pyridoxal-phosphate-dependent aminotransferase family.</text>
</comment>
<evidence type="ECO:0000256" key="3">
    <source>
        <dbReference type="ARBA" id="ARBA00004931"/>
    </source>
</evidence>
<dbReference type="Pfam" id="PF01063">
    <property type="entry name" value="Aminotran_4"/>
    <property type="match status" value="1"/>
</dbReference>
<gene>
    <name evidence="11" type="ORF">CQ405_06085</name>
</gene>
<comment type="pathway">
    <text evidence="2">Amino-acid biosynthesis; L-isoleucine biosynthesis; L-isoleucine from 2-oxobutanoate: step 4/4.</text>
</comment>
<dbReference type="GO" id="GO:0004084">
    <property type="term" value="F:branched-chain-amino-acid transaminase activity"/>
    <property type="evidence" value="ECO:0007669"/>
    <property type="project" value="UniProtKB-EC"/>
</dbReference>
<comment type="caution">
    <text evidence="11">The sequence shown here is derived from an EMBL/GenBank/DDBJ whole genome shotgun (WGS) entry which is preliminary data.</text>
</comment>
<organism evidence="11 12">
    <name type="scientific">Campylobacter blaseri</name>
    <dbReference type="NCBI Taxonomy" id="2042961"/>
    <lineage>
        <taxon>Bacteria</taxon>
        <taxon>Pseudomonadati</taxon>
        <taxon>Campylobacterota</taxon>
        <taxon>Epsilonproteobacteria</taxon>
        <taxon>Campylobacterales</taxon>
        <taxon>Campylobacteraceae</taxon>
        <taxon>Campylobacter</taxon>
    </lineage>
</organism>
<dbReference type="SUPFAM" id="SSF56752">
    <property type="entry name" value="D-aminoacid aminotransferase-like PLP-dependent enzymes"/>
    <property type="match status" value="1"/>
</dbReference>
<keyword evidence="11" id="KW-0808">Transferase</keyword>
<dbReference type="InterPro" id="IPR036038">
    <property type="entry name" value="Aminotransferase-like"/>
</dbReference>
<dbReference type="RefSeq" id="WP_106871739.1">
    <property type="nucleotide sequence ID" value="NZ_CP053841.1"/>
</dbReference>
<evidence type="ECO:0000256" key="8">
    <source>
        <dbReference type="ARBA" id="ARBA00048212"/>
    </source>
</evidence>
<dbReference type="GO" id="GO:0005829">
    <property type="term" value="C:cytosol"/>
    <property type="evidence" value="ECO:0007669"/>
    <property type="project" value="TreeGrafter"/>
</dbReference>
<keyword evidence="7" id="KW-0663">Pyridoxal phosphate</keyword>
<dbReference type="GO" id="GO:0008652">
    <property type="term" value="P:amino acid biosynthetic process"/>
    <property type="evidence" value="ECO:0007669"/>
    <property type="project" value="UniProtKB-ARBA"/>
</dbReference>
<evidence type="ECO:0000256" key="7">
    <source>
        <dbReference type="ARBA" id="ARBA00022898"/>
    </source>
</evidence>
<dbReference type="EC" id="2.6.1.42" evidence="6"/>
<dbReference type="InterPro" id="IPR050571">
    <property type="entry name" value="Class-IV_PLP-Dep_Aminotrnsfr"/>
</dbReference>
<dbReference type="AlphaFoldDB" id="A0A2P8QZN4"/>
<evidence type="ECO:0000256" key="6">
    <source>
        <dbReference type="ARBA" id="ARBA00013053"/>
    </source>
</evidence>
<dbReference type="OrthoDB" id="9805628at2"/>
<comment type="cofactor">
    <cofactor evidence="1">
        <name>pyridoxal 5'-phosphate</name>
        <dbReference type="ChEBI" id="CHEBI:597326"/>
    </cofactor>
</comment>
<name>A0A2P8QZN4_9BACT</name>